<reference evidence="3" key="1">
    <citation type="journal article" date="2015" name="Nature">
        <title>Complex archaea that bridge the gap between prokaryotes and eukaryotes.</title>
        <authorList>
            <person name="Spang A."/>
            <person name="Saw J.H."/>
            <person name="Jorgensen S.L."/>
            <person name="Zaremba-Niedzwiedzka K."/>
            <person name="Martijn J."/>
            <person name="Lind A.E."/>
            <person name="van Eijk R."/>
            <person name="Schleper C."/>
            <person name="Guy L."/>
            <person name="Ettema T.J."/>
        </authorList>
    </citation>
    <scope>NUCLEOTIDE SEQUENCE</scope>
</reference>
<dbReference type="PANTHER" id="PTHR36927:SF3">
    <property type="entry name" value="GLUCANS BIOSYNTHESIS PROTEIN C"/>
    <property type="match status" value="1"/>
</dbReference>
<evidence type="ECO:0000259" key="2">
    <source>
        <dbReference type="Pfam" id="PF01757"/>
    </source>
</evidence>
<dbReference type="AlphaFoldDB" id="A0A0F9GWK6"/>
<feature type="transmembrane region" description="Helical" evidence="1">
    <location>
        <begin position="284"/>
        <end position="305"/>
    </location>
</feature>
<feature type="transmembrane region" description="Helical" evidence="1">
    <location>
        <begin position="12"/>
        <end position="38"/>
    </location>
</feature>
<feature type="domain" description="Acyltransferase 3" evidence="2">
    <location>
        <begin position="7"/>
        <end position="327"/>
    </location>
</feature>
<feature type="transmembrane region" description="Helical" evidence="1">
    <location>
        <begin position="227"/>
        <end position="245"/>
    </location>
</feature>
<dbReference type="PANTHER" id="PTHR36927">
    <property type="entry name" value="BLR4337 PROTEIN"/>
    <property type="match status" value="1"/>
</dbReference>
<feature type="transmembrane region" description="Helical" evidence="1">
    <location>
        <begin position="126"/>
        <end position="147"/>
    </location>
</feature>
<sequence length="372" mass="43771">MKTERRHDIDWLRVIAIGLLLIYHIAIIFQPWALFIGFIKSDEPVEALWTPMTMLNVWRIPLLFYVSGMGLYFAMRKRNWKQLLLERTKRILLPFAFGIVAITPLHMFIFQKYYHMPLSYYPHQGHLWFLGNIFVYVILLIPLFYYLKKHENGKIKRALSWLMSHPGGPLLISLFFIIEVLLVNPQLFALYAQTWHGFFNGFLAFFFGFLLVYSGKTFWQTVLKWRWFYVGFAIMLYSIRYTLYATEAPGYLMAIESNCWIFGVFGFGYKYLNKPSKTLSYLSQAAYPVYIIHMFVLYAGAMLILPLELPILLKFIGIVAFTGLGCYLNYEFIIRKIGFLRPLFGLKWNYNQVIKVKNSTEPIGPTTEQTTK</sequence>
<feature type="transmembrane region" description="Helical" evidence="1">
    <location>
        <begin position="58"/>
        <end position="75"/>
    </location>
</feature>
<proteinExistence type="predicted"/>
<dbReference type="EMBL" id="LAZR01016733">
    <property type="protein sequence ID" value="KKM03225.1"/>
    <property type="molecule type" value="Genomic_DNA"/>
</dbReference>
<feature type="transmembrane region" description="Helical" evidence="1">
    <location>
        <begin position="311"/>
        <end position="330"/>
    </location>
</feature>
<feature type="transmembrane region" description="Helical" evidence="1">
    <location>
        <begin position="251"/>
        <end position="272"/>
    </location>
</feature>
<gene>
    <name evidence="3" type="ORF">LCGC14_1776550</name>
</gene>
<keyword evidence="1" id="KW-0812">Transmembrane</keyword>
<comment type="caution">
    <text evidence="3">The sequence shown here is derived from an EMBL/GenBank/DDBJ whole genome shotgun (WGS) entry which is preliminary data.</text>
</comment>
<protein>
    <recommendedName>
        <fullName evidence="2">Acyltransferase 3 domain-containing protein</fullName>
    </recommendedName>
</protein>
<dbReference type="InterPro" id="IPR002656">
    <property type="entry name" value="Acyl_transf_3_dom"/>
</dbReference>
<evidence type="ECO:0000313" key="3">
    <source>
        <dbReference type="EMBL" id="KKM03225.1"/>
    </source>
</evidence>
<name>A0A0F9GWK6_9ZZZZ</name>
<dbReference type="InterPro" id="IPR050623">
    <property type="entry name" value="Glucan_succinyl_AcylTrfase"/>
</dbReference>
<dbReference type="GO" id="GO:0016747">
    <property type="term" value="F:acyltransferase activity, transferring groups other than amino-acyl groups"/>
    <property type="evidence" value="ECO:0007669"/>
    <property type="project" value="InterPro"/>
</dbReference>
<accession>A0A0F9GWK6</accession>
<organism evidence="3">
    <name type="scientific">marine sediment metagenome</name>
    <dbReference type="NCBI Taxonomy" id="412755"/>
    <lineage>
        <taxon>unclassified sequences</taxon>
        <taxon>metagenomes</taxon>
        <taxon>ecological metagenomes</taxon>
    </lineage>
</organism>
<feature type="transmembrane region" description="Helical" evidence="1">
    <location>
        <begin position="91"/>
        <end position="114"/>
    </location>
</feature>
<dbReference type="Pfam" id="PF01757">
    <property type="entry name" value="Acyl_transf_3"/>
    <property type="match status" value="1"/>
</dbReference>
<feature type="transmembrane region" description="Helical" evidence="1">
    <location>
        <begin position="197"/>
        <end position="215"/>
    </location>
</feature>
<keyword evidence="1" id="KW-1133">Transmembrane helix</keyword>
<feature type="transmembrane region" description="Helical" evidence="1">
    <location>
        <begin position="168"/>
        <end position="191"/>
    </location>
</feature>
<keyword evidence="1" id="KW-0472">Membrane</keyword>
<evidence type="ECO:0000256" key="1">
    <source>
        <dbReference type="SAM" id="Phobius"/>
    </source>
</evidence>